<dbReference type="InterPro" id="IPR048841">
    <property type="entry name" value="PAN2_N"/>
</dbReference>
<accession>A0ABD2WR05</accession>
<feature type="domain" description="PAN2-PAN3 deadenylation complex catalytic subunit PAN2 N-terminal" evidence="1">
    <location>
        <begin position="34"/>
        <end position="326"/>
    </location>
</feature>
<dbReference type="AlphaFoldDB" id="A0ABD2WR05"/>
<dbReference type="SUPFAM" id="SSF50978">
    <property type="entry name" value="WD40 repeat-like"/>
    <property type="match status" value="1"/>
</dbReference>
<dbReference type="InterPro" id="IPR015943">
    <property type="entry name" value="WD40/YVTN_repeat-like_dom_sf"/>
</dbReference>
<dbReference type="InterPro" id="IPR036322">
    <property type="entry name" value="WD40_repeat_dom_sf"/>
</dbReference>
<evidence type="ECO:0000313" key="3">
    <source>
        <dbReference type="Proteomes" id="UP001627154"/>
    </source>
</evidence>
<dbReference type="PANTHER" id="PTHR15728">
    <property type="entry name" value="DEADENYLATION COMPLEX CATALYTIC SUBUNIT PAN2"/>
    <property type="match status" value="1"/>
</dbReference>
<name>A0ABD2WR05_9HYME</name>
<dbReference type="Pfam" id="PF20770">
    <property type="entry name" value="PAN2_N"/>
    <property type="match status" value="1"/>
</dbReference>
<dbReference type="EMBL" id="JBJJXI010000082">
    <property type="protein sequence ID" value="KAL3395398.1"/>
    <property type="molecule type" value="Genomic_DNA"/>
</dbReference>
<reference evidence="2 3" key="1">
    <citation type="journal article" date="2024" name="bioRxiv">
        <title>A reference genome for Trichogramma kaykai: A tiny desert-dwelling parasitoid wasp with competing sex-ratio distorters.</title>
        <authorList>
            <person name="Culotta J."/>
            <person name="Lindsey A.R."/>
        </authorList>
    </citation>
    <scope>NUCLEOTIDE SEQUENCE [LARGE SCALE GENOMIC DNA]</scope>
    <source>
        <strain evidence="2 3">KSX58</strain>
    </source>
</reference>
<evidence type="ECO:0000259" key="1">
    <source>
        <dbReference type="Pfam" id="PF20770"/>
    </source>
</evidence>
<evidence type="ECO:0000313" key="2">
    <source>
        <dbReference type="EMBL" id="KAL3395398.1"/>
    </source>
</evidence>
<dbReference type="PANTHER" id="PTHR15728:SF0">
    <property type="entry name" value="PAN2-PAN3 DEADENYLATION COMPLEX CATALYTIC SUBUNIT PAN2"/>
    <property type="match status" value="1"/>
</dbReference>
<organism evidence="2 3">
    <name type="scientific">Trichogramma kaykai</name>
    <dbReference type="NCBI Taxonomy" id="54128"/>
    <lineage>
        <taxon>Eukaryota</taxon>
        <taxon>Metazoa</taxon>
        <taxon>Ecdysozoa</taxon>
        <taxon>Arthropoda</taxon>
        <taxon>Hexapoda</taxon>
        <taxon>Insecta</taxon>
        <taxon>Pterygota</taxon>
        <taxon>Neoptera</taxon>
        <taxon>Endopterygota</taxon>
        <taxon>Hymenoptera</taxon>
        <taxon>Apocrita</taxon>
        <taxon>Proctotrupomorpha</taxon>
        <taxon>Chalcidoidea</taxon>
        <taxon>Trichogrammatidae</taxon>
        <taxon>Trichogramma</taxon>
    </lineage>
</organism>
<keyword evidence="3" id="KW-1185">Reference proteome</keyword>
<comment type="caution">
    <text evidence="2">The sequence shown here is derived from an EMBL/GenBank/DDBJ whole genome shotgun (WGS) entry which is preliminary data.</text>
</comment>
<gene>
    <name evidence="2" type="ORF">TKK_010507</name>
</gene>
<protein>
    <recommendedName>
        <fullName evidence="1">PAN2-PAN3 deadenylation complex catalytic subunit PAN2 N-terminal domain-containing protein</fullName>
    </recommendedName>
</protein>
<dbReference type="InterPro" id="IPR050785">
    <property type="entry name" value="PAN2-PAN3_catalytic_subunit"/>
</dbReference>
<proteinExistence type="predicted"/>
<dbReference type="Proteomes" id="UP001627154">
    <property type="component" value="Unassembled WGS sequence"/>
</dbReference>
<dbReference type="Gene3D" id="2.130.10.10">
    <property type="entry name" value="YVTN repeat-like/Quinoprotein amine dehydrogenase"/>
    <property type="match status" value="1"/>
</dbReference>
<sequence>MMTNNHQPFAQQFDKCREILFTETRLALNSTFDCVPVTNLKYDRYEELLWTGNEEGYCNSYYGPEFQRYTAFRVTDKSGIRQIESLENGILILTQNSLRCQLRRGVPVFTHTSNNTIDLQTFVHYSPTNILMAGRQNMIDFDLTTKRERSVSPVIDGGCELLKKHSKLICASSGHGEIHFFDPSTMIHVNAVKPHTTAISDFDIWENTLVTCGFSNGRQGISGDQFLMVYDLRQMKVLQPVQTLFIPKLIKFLPNKMSMPRAVIASSFGEMQVLDTVFVDSVNPTGPLTHVYQVQSDGAAITSMDISSTGECMCLGDSAGALHVMTTNLSGSLINEYSKQTEFADPLEVLPPISFNDQCTPLSIIPMPYCENKLLSSWPEELSKKKFRKTPIINPEILKNMQMQGSIGYAPNPNPPRRRRT</sequence>